<gene>
    <name evidence="1" type="ORF">L9F63_012314</name>
</gene>
<dbReference type="Proteomes" id="UP001233999">
    <property type="component" value="Unassembled WGS sequence"/>
</dbReference>
<feature type="non-terminal residue" evidence="1">
    <location>
        <position position="1"/>
    </location>
</feature>
<keyword evidence="2" id="KW-1185">Reference proteome</keyword>
<protein>
    <submittedName>
        <fullName evidence="1">Uncharacterized protein</fullName>
    </submittedName>
</protein>
<dbReference type="EMBL" id="JASPKZ010001976">
    <property type="protein sequence ID" value="KAJ9596660.1"/>
    <property type="molecule type" value="Genomic_DNA"/>
</dbReference>
<comment type="caution">
    <text evidence="1">The sequence shown here is derived from an EMBL/GenBank/DDBJ whole genome shotgun (WGS) entry which is preliminary data.</text>
</comment>
<proteinExistence type="predicted"/>
<sequence>MDCQFDIKKEGHVSQSVIGPEDIHIEIKDEVDQSSSIDFKQETFPTFVQIYSEDAEHEDMQMNIKIEDDQLSSIDIKSETYPAMDLLTFEDAKFE</sequence>
<name>A0AAD8ACS9_DIPPU</name>
<dbReference type="AlphaFoldDB" id="A0AAD8ACS9"/>
<reference evidence="1" key="2">
    <citation type="submission" date="2023-05" db="EMBL/GenBank/DDBJ databases">
        <authorList>
            <person name="Fouks B."/>
        </authorList>
    </citation>
    <scope>NUCLEOTIDE SEQUENCE</scope>
    <source>
        <strain evidence="1">Stay&amp;Tobe</strain>
        <tissue evidence="1">Testes</tissue>
    </source>
</reference>
<evidence type="ECO:0000313" key="2">
    <source>
        <dbReference type="Proteomes" id="UP001233999"/>
    </source>
</evidence>
<evidence type="ECO:0000313" key="1">
    <source>
        <dbReference type="EMBL" id="KAJ9596660.1"/>
    </source>
</evidence>
<accession>A0AAD8ACS9</accession>
<reference evidence="1" key="1">
    <citation type="journal article" date="2023" name="IScience">
        <title>Live-bearing cockroach genome reveals convergent evolutionary mechanisms linked to viviparity in insects and beyond.</title>
        <authorList>
            <person name="Fouks B."/>
            <person name="Harrison M.C."/>
            <person name="Mikhailova A.A."/>
            <person name="Marchal E."/>
            <person name="English S."/>
            <person name="Carruthers M."/>
            <person name="Jennings E.C."/>
            <person name="Chiamaka E.L."/>
            <person name="Frigard R.A."/>
            <person name="Pippel M."/>
            <person name="Attardo G.M."/>
            <person name="Benoit J.B."/>
            <person name="Bornberg-Bauer E."/>
            <person name="Tobe S.S."/>
        </authorList>
    </citation>
    <scope>NUCLEOTIDE SEQUENCE</scope>
    <source>
        <strain evidence="1">Stay&amp;Tobe</strain>
    </source>
</reference>
<organism evidence="1 2">
    <name type="scientific">Diploptera punctata</name>
    <name type="common">Pacific beetle cockroach</name>
    <dbReference type="NCBI Taxonomy" id="6984"/>
    <lineage>
        <taxon>Eukaryota</taxon>
        <taxon>Metazoa</taxon>
        <taxon>Ecdysozoa</taxon>
        <taxon>Arthropoda</taxon>
        <taxon>Hexapoda</taxon>
        <taxon>Insecta</taxon>
        <taxon>Pterygota</taxon>
        <taxon>Neoptera</taxon>
        <taxon>Polyneoptera</taxon>
        <taxon>Dictyoptera</taxon>
        <taxon>Blattodea</taxon>
        <taxon>Blaberoidea</taxon>
        <taxon>Blaberidae</taxon>
        <taxon>Diplopterinae</taxon>
        <taxon>Diploptera</taxon>
    </lineage>
</organism>